<evidence type="ECO:0008006" key="5">
    <source>
        <dbReference type="Google" id="ProtNLM"/>
    </source>
</evidence>
<proteinExistence type="predicted"/>
<evidence type="ECO:0000256" key="1">
    <source>
        <dbReference type="SAM" id="Coils"/>
    </source>
</evidence>
<keyword evidence="4" id="KW-1185">Reference proteome</keyword>
<feature type="compositionally biased region" description="Basic and acidic residues" evidence="2">
    <location>
        <begin position="262"/>
        <end position="272"/>
    </location>
</feature>
<dbReference type="RefSeq" id="XP_001424273.1">
    <property type="nucleotide sequence ID" value="XM_001424236.2"/>
</dbReference>
<dbReference type="InParanoid" id="A0BEA8"/>
<evidence type="ECO:0000256" key="2">
    <source>
        <dbReference type="SAM" id="MobiDB-lite"/>
    </source>
</evidence>
<feature type="compositionally biased region" description="Polar residues" evidence="2">
    <location>
        <begin position="230"/>
        <end position="242"/>
    </location>
</feature>
<feature type="compositionally biased region" description="Polar residues" evidence="2">
    <location>
        <begin position="249"/>
        <end position="260"/>
    </location>
</feature>
<evidence type="ECO:0000313" key="3">
    <source>
        <dbReference type="EMBL" id="CAK56875.1"/>
    </source>
</evidence>
<organism evidence="3 4">
    <name type="scientific">Paramecium tetraurelia</name>
    <dbReference type="NCBI Taxonomy" id="5888"/>
    <lineage>
        <taxon>Eukaryota</taxon>
        <taxon>Sar</taxon>
        <taxon>Alveolata</taxon>
        <taxon>Ciliophora</taxon>
        <taxon>Intramacronucleata</taxon>
        <taxon>Oligohymenophorea</taxon>
        <taxon>Peniculida</taxon>
        <taxon>Parameciidae</taxon>
        <taxon>Paramecium</taxon>
    </lineage>
</organism>
<dbReference type="AlphaFoldDB" id="A0BEA8"/>
<accession>A0BEA8</accession>
<feature type="coiled-coil region" evidence="1">
    <location>
        <begin position="82"/>
        <end position="186"/>
    </location>
</feature>
<dbReference type="KEGG" id="ptm:GSPATT00027908001"/>
<reference evidence="3 4" key="1">
    <citation type="journal article" date="2006" name="Nature">
        <title>Global trends of whole-genome duplications revealed by the ciliate Paramecium tetraurelia.</title>
        <authorList>
            <consortium name="Genoscope"/>
            <person name="Aury J.-M."/>
            <person name="Jaillon O."/>
            <person name="Duret L."/>
            <person name="Noel B."/>
            <person name="Jubin C."/>
            <person name="Porcel B.M."/>
            <person name="Segurens B."/>
            <person name="Daubin V."/>
            <person name="Anthouard V."/>
            <person name="Aiach N."/>
            <person name="Arnaiz O."/>
            <person name="Billaut A."/>
            <person name="Beisson J."/>
            <person name="Blanc I."/>
            <person name="Bouhouche K."/>
            <person name="Camara F."/>
            <person name="Duharcourt S."/>
            <person name="Guigo R."/>
            <person name="Gogendeau D."/>
            <person name="Katinka M."/>
            <person name="Keller A.-M."/>
            <person name="Kissmehl R."/>
            <person name="Klotz C."/>
            <person name="Koll F."/>
            <person name="Le Moue A."/>
            <person name="Lepere C."/>
            <person name="Malinsky S."/>
            <person name="Nowacki M."/>
            <person name="Nowak J.K."/>
            <person name="Plattner H."/>
            <person name="Poulain J."/>
            <person name="Ruiz F."/>
            <person name="Serrano V."/>
            <person name="Zagulski M."/>
            <person name="Dessen P."/>
            <person name="Betermier M."/>
            <person name="Weissenbach J."/>
            <person name="Scarpelli C."/>
            <person name="Schachter V."/>
            <person name="Sperling L."/>
            <person name="Meyer E."/>
            <person name="Cohen J."/>
            <person name="Wincker P."/>
        </authorList>
    </citation>
    <scope>NUCLEOTIDE SEQUENCE [LARGE SCALE GENOMIC DNA]</scope>
    <source>
        <strain evidence="3 4">Stock d4-2</strain>
    </source>
</reference>
<feature type="region of interest" description="Disordered" evidence="2">
    <location>
        <begin position="230"/>
        <end position="285"/>
    </location>
</feature>
<name>A0BEA8_PARTE</name>
<keyword evidence="1" id="KW-0175">Coiled coil</keyword>
<protein>
    <recommendedName>
        <fullName evidence="5">LisH domain-containing protein</fullName>
    </recommendedName>
</protein>
<sequence length="306" mass="36094">MLQQHGSPEEIVLCFLFDNQVRVTKTMEVVLDHLSKKGNGEWGIYDYIQGYRVHENNIQNSNKLWVFQLKDMRLILEFYQKHKELIKTSEELREMNQEMQIKLKDFNDSTRSQAIQQNTYFLQNEELKIKINKLENQVKQLTDEKEEYKSIYYEVMAQSEEFRKKLENVQVQNTTLKSENEQFKVKCISLEQQSFMLENELKQKKLQNLTDKTSNIQGYDKGIQSIPVIQTKSNNKSKQIEQQNKKLHQPSSQTSDSSQEAGELKPEIKNEAPQHTFKGFLSQSEKGTIVHSEQFKSDLLKPEQEF</sequence>
<dbReference type="GeneID" id="5010057"/>
<evidence type="ECO:0000313" key="4">
    <source>
        <dbReference type="Proteomes" id="UP000000600"/>
    </source>
</evidence>
<dbReference type="HOGENOM" id="CLU_910457_0_0_1"/>
<gene>
    <name evidence="3" type="ORF">GSPATT00027908001</name>
</gene>
<dbReference type="Proteomes" id="UP000000600">
    <property type="component" value="Unassembled WGS sequence"/>
</dbReference>
<dbReference type="EMBL" id="CT867988">
    <property type="protein sequence ID" value="CAK56875.1"/>
    <property type="molecule type" value="Genomic_DNA"/>
</dbReference>